<gene>
    <name evidence="2" type="ORF">R1sor_021934</name>
</gene>
<sequence length="1178" mass="132309">MTSSASSTSAYFSELVTGLKQNPHPLIQEISVVSLKKSTDTIFISEIIRRTTKLQKLRFEECELDGLSEDTAGSLASSILEVVQLNLDELAFEYCGDTTGVFQLVRKIFAAETDLRRRYLRKFSFAGADGFPEKCWGLFPVLAGNVSATSIRIRRHHKLPSSISWWKAFADALKSSPVLSTVIKIEYGVDSCDITVEAKRHSTGSLTVVQTSCSSVADLKYINSVFRQDYQIEFLQQLFADNLRSSSSIAELAFRPRWDFSFSERWWKGVFQSLKSNTSVTSLDLSGCSLTDVDFEHLRNLLRVNYTIEEVKLLNTPWRKNGKAALIEEALIRNKKAAAEFSILKGAGFEFGRAKVGRIFMCGSPYAGKTQLKLRMLKLRHKRSSSASKPGKFSDAILEPMKRLKLRRTTGAEVEVLMNERKGQVSVWDLAGQYMFRALHDLILPRTNQSLAFVFAFNPFQGDSKKNMKENVYDAFAQELEEWLKFVASSCQTGGDSEHLPQVLVVITHRDLTNKYARSFECGPESPVQEIMERLETIFNGVVNLVSKVYHVDSREKKDVRPFLDDILALMNNWTRVHLVPFVCTDISSALLGHAKSFNTSPVWSLSTFYRFCHVTIASYLHDVGRIIIVPKCSGSKNDEPLLIVDPNWCTETFLGTMIAAGNHFEVHGESRSGNTMIPASSDGFISERRFQSLLQQTLRRMKGEGVEATLLQDLLQRLNLCYRFEDGVSGANSGASVRYFVPLICGGLEEKCDLRRELKWEDGQTEGCEYLGYRLHCRDPRTTSFNKGVFSRFQIKFRQKLMKRFGMDESDRGISCGLGLLRVMYDGYEVLVESDEVNGQHVDIMVKSSQPGVQNPRTRIEVPDGELELVKDTLGPEDLTDILLYVRGKVMTSKREVQTCSNELQQMVTKLSGESIISAGKLSLKGRGADFSQLTMEEEVGTSRGGASHSVAGEDDNLQISGDLKPLADLFEAKFDQFGMKLERKIDGLAELMMAELQQLKIEMKEMQKVMTDVSSRIDKLIGYSISREDHSCPRRPYFTTKDAGLLPKGKAYVLRGQAVRLHFLCEAKNGPHVVQDQPGLPLVITEREMSWAPFLSDISLKLISTLSSVGIPLISGIQIDTQVLNFANLNTGERLPMSNELLKYMKGDSSIISVDPADPRVMQSWSLLQRHMIISS</sequence>
<dbReference type="PANTHER" id="PTHR47679:SF1">
    <property type="entry name" value="PROTEIN TORNADO 1"/>
    <property type="match status" value="1"/>
</dbReference>
<organism evidence="2 3">
    <name type="scientific">Riccia sorocarpa</name>
    <dbReference type="NCBI Taxonomy" id="122646"/>
    <lineage>
        <taxon>Eukaryota</taxon>
        <taxon>Viridiplantae</taxon>
        <taxon>Streptophyta</taxon>
        <taxon>Embryophyta</taxon>
        <taxon>Marchantiophyta</taxon>
        <taxon>Marchantiopsida</taxon>
        <taxon>Marchantiidae</taxon>
        <taxon>Marchantiales</taxon>
        <taxon>Ricciaceae</taxon>
        <taxon>Riccia</taxon>
    </lineage>
</organism>
<dbReference type="Gene3D" id="3.80.10.10">
    <property type="entry name" value="Ribonuclease Inhibitor"/>
    <property type="match status" value="1"/>
</dbReference>
<dbReference type="InterPro" id="IPR027417">
    <property type="entry name" value="P-loop_NTPase"/>
</dbReference>
<evidence type="ECO:0000256" key="1">
    <source>
        <dbReference type="SAM" id="Coils"/>
    </source>
</evidence>
<evidence type="ECO:0000313" key="2">
    <source>
        <dbReference type="EMBL" id="KAL3678978.1"/>
    </source>
</evidence>
<keyword evidence="3" id="KW-1185">Reference proteome</keyword>
<dbReference type="Proteomes" id="UP001633002">
    <property type="component" value="Unassembled WGS sequence"/>
</dbReference>
<dbReference type="SUPFAM" id="SSF52047">
    <property type="entry name" value="RNI-like"/>
    <property type="match status" value="1"/>
</dbReference>
<dbReference type="InterPro" id="IPR032675">
    <property type="entry name" value="LRR_dom_sf"/>
</dbReference>
<evidence type="ECO:0008006" key="4">
    <source>
        <dbReference type="Google" id="ProtNLM"/>
    </source>
</evidence>
<dbReference type="PANTHER" id="PTHR47679">
    <property type="entry name" value="PROTEIN TORNADO 1"/>
    <property type="match status" value="1"/>
</dbReference>
<reference evidence="2 3" key="1">
    <citation type="submission" date="2024-09" db="EMBL/GenBank/DDBJ databases">
        <title>Chromosome-scale assembly of Riccia sorocarpa.</title>
        <authorList>
            <person name="Paukszto L."/>
        </authorList>
    </citation>
    <scope>NUCLEOTIDE SEQUENCE [LARGE SCALE GENOMIC DNA]</scope>
    <source>
        <strain evidence="2">LP-2024</strain>
        <tissue evidence="2">Aerial parts of the thallus</tissue>
    </source>
</reference>
<proteinExistence type="predicted"/>
<protein>
    <recommendedName>
        <fullName evidence="4">C-terminal of Roc (COR) domain-containing protein</fullName>
    </recommendedName>
</protein>
<name>A0ABD3GIF6_9MARC</name>
<dbReference type="EMBL" id="JBJQOH010000007">
    <property type="protein sequence ID" value="KAL3678978.1"/>
    <property type="molecule type" value="Genomic_DNA"/>
</dbReference>
<dbReference type="AlphaFoldDB" id="A0ABD3GIF6"/>
<keyword evidence="1" id="KW-0175">Coiled coil</keyword>
<evidence type="ECO:0000313" key="3">
    <source>
        <dbReference type="Proteomes" id="UP001633002"/>
    </source>
</evidence>
<feature type="coiled-coil region" evidence="1">
    <location>
        <begin position="991"/>
        <end position="1018"/>
    </location>
</feature>
<comment type="caution">
    <text evidence="2">The sequence shown here is derived from an EMBL/GenBank/DDBJ whole genome shotgun (WGS) entry which is preliminary data.</text>
</comment>
<accession>A0ABD3GIF6</accession>
<dbReference type="SUPFAM" id="SSF52540">
    <property type="entry name" value="P-loop containing nucleoside triphosphate hydrolases"/>
    <property type="match status" value="1"/>
</dbReference>
<dbReference type="Gene3D" id="3.40.50.300">
    <property type="entry name" value="P-loop containing nucleotide triphosphate hydrolases"/>
    <property type="match status" value="1"/>
</dbReference>